<dbReference type="GO" id="GO:0097550">
    <property type="term" value="C:transcription preinitiation complex"/>
    <property type="evidence" value="ECO:0000318"/>
    <property type="project" value="GO_Central"/>
</dbReference>
<dbReference type="Proteomes" id="UP000001357">
    <property type="component" value="Unassembled WGS sequence"/>
</dbReference>
<proteinExistence type="predicted"/>
<evidence type="ECO:0000313" key="6">
    <source>
        <dbReference type="Proteomes" id="UP000001357"/>
    </source>
</evidence>
<dbReference type="Gene3D" id="1.10.472.170">
    <property type="match status" value="1"/>
</dbReference>
<sequence>MHPDSIPIQSEGFVVCSSCGRALAEVIDQGTEWRNFGNSDKNKSNADPSRVGAAEDKLYQDGQLSTMVGHSKVELPWAQWQHRTQATNQKTLSKVYGMIQTLASRIGLESSHVVREAKHYCKTVLTVGTRTSRSHEYIAAACLFLACRNNNVAKPARVIATYANLSERDLLRTSRNLTPILEEHDEVGIMVGSADPAEFLPNICAELKLRNVASVRHIVHVVRKVLHLLDGKKPDTVAAVCVYYYLLGRGSSSAKALVAVGDATGASEAAIKGAYRELYPVRAYLFDPNEAPVVGLDAFPLHSKDTPENDKLVEQARAAGLLSYVAVSTTPADQGEVDEYGALFNDTTPASSHSARGPSQEQPQVYMDVPTSQTGAVVKSEPDTNDNEADFF</sequence>
<accession>A9V661</accession>
<dbReference type="Pfam" id="PF00382">
    <property type="entry name" value="TFIIB"/>
    <property type="match status" value="1"/>
</dbReference>
<dbReference type="EMBL" id="CH991562">
    <property type="protein sequence ID" value="EDQ87014.1"/>
    <property type="molecule type" value="Genomic_DNA"/>
</dbReference>
<dbReference type="PANTHER" id="PTHR11618">
    <property type="entry name" value="TRANSCRIPTION INITIATION FACTOR IIB-RELATED"/>
    <property type="match status" value="1"/>
</dbReference>
<feature type="compositionally biased region" description="Acidic residues" evidence="3">
    <location>
        <begin position="383"/>
        <end position="392"/>
    </location>
</feature>
<dbReference type="GeneID" id="5893473"/>
<dbReference type="GO" id="GO:0005634">
    <property type="term" value="C:nucleus"/>
    <property type="evidence" value="ECO:0000318"/>
    <property type="project" value="GO_Central"/>
</dbReference>
<evidence type="ECO:0000256" key="3">
    <source>
        <dbReference type="SAM" id="MobiDB-lite"/>
    </source>
</evidence>
<dbReference type="GO" id="GO:0051123">
    <property type="term" value="P:RNA polymerase II preinitiation complex assembly"/>
    <property type="evidence" value="ECO:0000318"/>
    <property type="project" value="GO_Central"/>
</dbReference>
<dbReference type="InterPro" id="IPR000812">
    <property type="entry name" value="TFIIB"/>
</dbReference>
<dbReference type="AlphaFoldDB" id="A9V661"/>
<dbReference type="PRINTS" id="PR00685">
    <property type="entry name" value="TIFACTORIIB"/>
</dbReference>
<dbReference type="GO" id="GO:0016251">
    <property type="term" value="F:RNA polymerase II general transcription initiation factor activity"/>
    <property type="evidence" value="ECO:0000318"/>
    <property type="project" value="GO_Central"/>
</dbReference>
<dbReference type="KEGG" id="mbr:MONBRDRAFT_27739"/>
<keyword evidence="2" id="KW-0804">Transcription</keyword>
<keyword evidence="1" id="KW-0805">Transcription regulation</keyword>
<evidence type="ECO:0000313" key="5">
    <source>
        <dbReference type="EMBL" id="EDQ87014.1"/>
    </source>
</evidence>
<dbReference type="GO" id="GO:0006352">
    <property type="term" value="P:DNA-templated transcription initiation"/>
    <property type="evidence" value="ECO:0000318"/>
    <property type="project" value="GO_Central"/>
</dbReference>
<dbReference type="CDD" id="cd00043">
    <property type="entry name" value="CYCLIN_SF"/>
    <property type="match status" value="1"/>
</dbReference>
<dbReference type="OMA" id="LYMACRM"/>
<evidence type="ECO:0000259" key="4">
    <source>
        <dbReference type="Pfam" id="PF00382"/>
    </source>
</evidence>
<dbReference type="GO" id="GO:0001174">
    <property type="term" value="P:transcriptional start site selection at RNA polymerase II promoter"/>
    <property type="evidence" value="ECO:0000318"/>
    <property type="project" value="GO_Central"/>
</dbReference>
<evidence type="ECO:0000256" key="1">
    <source>
        <dbReference type="ARBA" id="ARBA00023015"/>
    </source>
</evidence>
<dbReference type="Gene3D" id="1.10.472.10">
    <property type="entry name" value="Cyclin-like"/>
    <property type="match status" value="1"/>
</dbReference>
<dbReference type="PANTHER" id="PTHR11618:SF13">
    <property type="entry name" value="TRANSCRIPTION INITIATION FACTOR IIB"/>
    <property type="match status" value="1"/>
</dbReference>
<feature type="region of interest" description="Disordered" evidence="3">
    <location>
        <begin position="344"/>
        <end position="392"/>
    </location>
</feature>
<feature type="domain" description="Transcription factor TFIIB cyclin-like" evidence="4">
    <location>
        <begin position="90"/>
        <end position="172"/>
    </location>
</feature>
<organism evidence="5 6">
    <name type="scientific">Monosiga brevicollis</name>
    <name type="common">Choanoflagellate</name>
    <dbReference type="NCBI Taxonomy" id="81824"/>
    <lineage>
        <taxon>Eukaryota</taxon>
        <taxon>Choanoflagellata</taxon>
        <taxon>Craspedida</taxon>
        <taxon>Salpingoecidae</taxon>
        <taxon>Monosiga</taxon>
    </lineage>
</organism>
<dbReference type="InterPro" id="IPR013150">
    <property type="entry name" value="TFIIB_cyclin"/>
</dbReference>
<gene>
    <name evidence="5" type="ORF">MONBRDRAFT_27739</name>
</gene>
<dbReference type="FunCoup" id="A9V661">
    <property type="interactions" value="1045"/>
</dbReference>
<protein>
    <recommendedName>
        <fullName evidence="4">Transcription factor TFIIB cyclin-like domain-containing protein</fullName>
    </recommendedName>
</protein>
<dbReference type="RefSeq" id="XP_001748253.1">
    <property type="nucleotide sequence ID" value="XM_001748201.1"/>
</dbReference>
<name>A9V661_MONBE</name>
<dbReference type="InterPro" id="IPR036915">
    <property type="entry name" value="Cyclin-like_sf"/>
</dbReference>
<feature type="compositionally biased region" description="Polar residues" evidence="3">
    <location>
        <begin position="345"/>
        <end position="363"/>
    </location>
</feature>
<keyword evidence="6" id="KW-1185">Reference proteome</keyword>
<reference evidence="5 6" key="1">
    <citation type="journal article" date="2008" name="Nature">
        <title>The genome of the choanoflagellate Monosiga brevicollis and the origin of metazoans.</title>
        <authorList>
            <consortium name="JGI Sequencing"/>
            <person name="King N."/>
            <person name="Westbrook M.J."/>
            <person name="Young S.L."/>
            <person name="Kuo A."/>
            <person name="Abedin M."/>
            <person name="Chapman J."/>
            <person name="Fairclough S."/>
            <person name="Hellsten U."/>
            <person name="Isogai Y."/>
            <person name="Letunic I."/>
            <person name="Marr M."/>
            <person name="Pincus D."/>
            <person name="Putnam N."/>
            <person name="Rokas A."/>
            <person name="Wright K.J."/>
            <person name="Zuzow R."/>
            <person name="Dirks W."/>
            <person name="Good M."/>
            <person name="Goodstein D."/>
            <person name="Lemons D."/>
            <person name="Li W."/>
            <person name="Lyons J.B."/>
            <person name="Morris A."/>
            <person name="Nichols S."/>
            <person name="Richter D.J."/>
            <person name="Salamov A."/>
            <person name="Bork P."/>
            <person name="Lim W.A."/>
            <person name="Manning G."/>
            <person name="Miller W.T."/>
            <person name="McGinnis W."/>
            <person name="Shapiro H."/>
            <person name="Tjian R."/>
            <person name="Grigoriev I.V."/>
            <person name="Rokhsar D."/>
        </authorList>
    </citation>
    <scope>NUCLEOTIDE SEQUENCE [LARGE SCALE GENOMIC DNA]</scope>
    <source>
        <strain evidence="6">MX1 / ATCC 50154</strain>
    </source>
</reference>
<dbReference type="STRING" id="81824.A9V661"/>
<evidence type="ECO:0000256" key="2">
    <source>
        <dbReference type="ARBA" id="ARBA00023163"/>
    </source>
</evidence>
<dbReference type="eggNOG" id="KOG1597">
    <property type="taxonomic scope" value="Eukaryota"/>
</dbReference>
<dbReference type="GO" id="GO:0017025">
    <property type="term" value="F:TBP-class protein binding"/>
    <property type="evidence" value="ECO:0000318"/>
    <property type="project" value="GO_Central"/>
</dbReference>
<dbReference type="InParanoid" id="A9V661"/>
<dbReference type="SUPFAM" id="SSF47954">
    <property type="entry name" value="Cyclin-like"/>
    <property type="match status" value="2"/>
</dbReference>